<keyword evidence="3" id="KW-1185">Reference proteome</keyword>
<proteinExistence type="predicted"/>
<dbReference type="AlphaFoldDB" id="A0A151A950"/>
<evidence type="ECO:0000256" key="1">
    <source>
        <dbReference type="SAM" id="MobiDB-lite"/>
    </source>
</evidence>
<protein>
    <recommendedName>
        <fullName evidence="4">Acyl-CoA dehydrogenase</fullName>
    </recommendedName>
</protein>
<dbReference type="RefSeq" id="WP_066385404.1">
    <property type="nucleotide sequence ID" value="NZ_LTAZ01000016.1"/>
</dbReference>
<comment type="caution">
    <text evidence="2">The sequence shown here is derived from an EMBL/GenBank/DDBJ whole genome shotgun (WGS) entry which is preliminary data.</text>
</comment>
<evidence type="ECO:0000313" key="2">
    <source>
        <dbReference type="EMBL" id="KYH24165.1"/>
    </source>
</evidence>
<dbReference type="Proteomes" id="UP000075321">
    <property type="component" value="Unassembled WGS sequence"/>
</dbReference>
<dbReference type="OrthoDB" id="324938at2157"/>
<dbReference type="PATRIC" id="fig|1008153.3.peg.4058"/>
<feature type="region of interest" description="Disordered" evidence="1">
    <location>
        <begin position="1"/>
        <end position="68"/>
    </location>
</feature>
<sequence>MTSFKSGSGNLDFNSGSESASEEAEETKDESETERSPESEGTAGDTETNVVTEPDPSERIEKQQPVTEYPYFIRRSNVTDERDHRIELHLRREISSQEAAFRNELATELGTDAVPKTDAREFALKFAFQHPERVAALMRDEGFGMLD</sequence>
<feature type="compositionally biased region" description="Acidic residues" evidence="1">
    <location>
        <begin position="20"/>
        <end position="32"/>
    </location>
</feature>
<accession>A0A151A950</accession>
<dbReference type="EMBL" id="LTAZ01000016">
    <property type="protein sequence ID" value="KYH24165.1"/>
    <property type="molecule type" value="Genomic_DNA"/>
</dbReference>
<gene>
    <name evidence="2" type="ORF">HAPAU_38080</name>
</gene>
<dbReference type="Pfam" id="PF25925">
    <property type="entry name" value="DUF7970"/>
    <property type="match status" value="1"/>
</dbReference>
<organism evidence="2 3">
    <name type="scientific">Halalkalicoccus paucihalophilus</name>
    <dbReference type="NCBI Taxonomy" id="1008153"/>
    <lineage>
        <taxon>Archaea</taxon>
        <taxon>Methanobacteriati</taxon>
        <taxon>Methanobacteriota</taxon>
        <taxon>Stenosarchaea group</taxon>
        <taxon>Halobacteria</taxon>
        <taxon>Halobacteriales</taxon>
        <taxon>Halococcaceae</taxon>
        <taxon>Halalkalicoccus</taxon>
    </lineage>
</organism>
<evidence type="ECO:0008006" key="4">
    <source>
        <dbReference type="Google" id="ProtNLM"/>
    </source>
</evidence>
<evidence type="ECO:0000313" key="3">
    <source>
        <dbReference type="Proteomes" id="UP000075321"/>
    </source>
</evidence>
<dbReference type="InterPro" id="IPR058276">
    <property type="entry name" value="DUF7970"/>
</dbReference>
<name>A0A151A950_9EURY</name>
<feature type="compositionally biased region" description="Polar residues" evidence="1">
    <location>
        <begin position="1"/>
        <end position="14"/>
    </location>
</feature>
<reference evidence="2 3" key="1">
    <citation type="submission" date="2016-02" db="EMBL/GenBank/DDBJ databases">
        <title>Genome sequence of Halalkalicoccus paucihalophilus DSM 24557.</title>
        <authorList>
            <person name="Poehlein A."/>
            <person name="Daniel R."/>
        </authorList>
    </citation>
    <scope>NUCLEOTIDE SEQUENCE [LARGE SCALE GENOMIC DNA]</scope>
    <source>
        <strain evidence="2 3">DSM 24557</strain>
    </source>
</reference>